<dbReference type="HOGENOM" id="CLU_011125_1_0_1"/>
<dbReference type="OMA" id="KHWRWIP"/>
<dbReference type="PANTHER" id="PTHR31331">
    <property type="entry name" value="LCCL DOMAIN PROTEIN (AFU_ORTHOLOGUE AFUA_5G08630)"/>
    <property type="match status" value="1"/>
</dbReference>
<dbReference type="Pfam" id="PF03815">
    <property type="entry name" value="LCCL"/>
    <property type="match status" value="1"/>
</dbReference>
<dbReference type="OrthoDB" id="441660at2759"/>
<feature type="domain" description="LCCL" evidence="3">
    <location>
        <begin position="254"/>
        <end position="304"/>
    </location>
</feature>
<feature type="transmembrane region" description="Helical" evidence="2">
    <location>
        <begin position="530"/>
        <end position="550"/>
    </location>
</feature>
<dbReference type="STRING" id="1262450.S3C783"/>
<feature type="transmembrane region" description="Helical" evidence="2">
    <location>
        <begin position="489"/>
        <end position="510"/>
    </location>
</feature>
<feature type="transmembrane region" description="Helical" evidence="2">
    <location>
        <begin position="456"/>
        <end position="477"/>
    </location>
</feature>
<feature type="compositionally biased region" description="Low complexity" evidence="1">
    <location>
        <begin position="16"/>
        <end position="32"/>
    </location>
</feature>
<protein>
    <submittedName>
        <fullName evidence="4">Lccl domain containing protein</fullName>
    </submittedName>
</protein>
<dbReference type="Gene3D" id="2.170.130.20">
    <property type="entry name" value="LCCL-like domain"/>
    <property type="match status" value="1"/>
</dbReference>
<dbReference type="VEuPathDB" id="FungiDB:F503_07185"/>
<dbReference type="InterPro" id="IPR036609">
    <property type="entry name" value="LCCL_sf"/>
</dbReference>
<feature type="transmembrane region" description="Helical" evidence="2">
    <location>
        <begin position="420"/>
        <end position="436"/>
    </location>
</feature>
<organism evidence="4 5">
    <name type="scientific">Ophiostoma piceae (strain UAMH 11346)</name>
    <name type="common">Sap stain fungus</name>
    <dbReference type="NCBI Taxonomy" id="1262450"/>
    <lineage>
        <taxon>Eukaryota</taxon>
        <taxon>Fungi</taxon>
        <taxon>Dikarya</taxon>
        <taxon>Ascomycota</taxon>
        <taxon>Pezizomycotina</taxon>
        <taxon>Sordariomycetes</taxon>
        <taxon>Sordariomycetidae</taxon>
        <taxon>Ophiostomatales</taxon>
        <taxon>Ophiostomataceae</taxon>
        <taxon>Ophiostoma</taxon>
    </lineage>
</organism>
<feature type="region of interest" description="Disordered" evidence="1">
    <location>
        <begin position="1"/>
        <end position="34"/>
    </location>
</feature>
<evidence type="ECO:0000313" key="4">
    <source>
        <dbReference type="EMBL" id="EPE09409.1"/>
    </source>
</evidence>
<dbReference type="eggNOG" id="ENOG502QUEX">
    <property type="taxonomic scope" value="Eukaryota"/>
</dbReference>
<evidence type="ECO:0000256" key="2">
    <source>
        <dbReference type="SAM" id="Phobius"/>
    </source>
</evidence>
<feature type="transmembrane region" description="Helical" evidence="2">
    <location>
        <begin position="333"/>
        <end position="366"/>
    </location>
</feature>
<keyword evidence="2" id="KW-0812">Transmembrane</keyword>
<feature type="transmembrane region" description="Helical" evidence="2">
    <location>
        <begin position="378"/>
        <end position="400"/>
    </location>
</feature>
<reference evidence="4 5" key="1">
    <citation type="journal article" date="2013" name="BMC Genomics">
        <title>The genome and transcriptome of the pine saprophyte Ophiostoma piceae, and a comparison with the bark beetle-associated pine pathogen Grosmannia clavigera.</title>
        <authorList>
            <person name="Haridas S."/>
            <person name="Wang Y."/>
            <person name="Lim L."/>
            <person name="Massoumi Alamouti S."/>
            <person name="Jackman S."/>
            <person name="Docking R."/>
            <person name="Robertson G."/>
            <person name="Birol I."/>
            <person name="Bohlmann J."/>
            <person name="Breuil C."/>
        </authorList>
    </citation>
    <scope>NUCLEOTIDE SEQUENCE [LARGE SCALE GENOMIC DNA]</scope>
    <source>
        <strain evidence="4 5">UAMH 11346</strain>
    </source>
</reference>
<keyword evidence="5" id="KW-1185">Reference proteome</keyword>
<dbReference type="Proteomes" id="UP000016923">
    <property type="component" value="Unassembled WGS sequence"/>
</dbReference>
<proteinExistence type="predicted"/>
<dbReference type="SUPFAM" id="SSF69848">
    <property type="entry name" value="LCCL domain"/>
    <property type="match status" value="1"/>
</dbReference>
<dbReference type="AlphaFoldDB" id="S3C783"/>
<dbReference type="InterPro" id="IPR051957">
    <property type="entry name" value="CRISP-LCCL_domain"/>
</dbReference>
<dbReference type="EMBL" id="KE148147">
    <property type="protein sequence ID" value="EPE09409.1"/>
    <property type="molecule type" value="Genomic_DNA"/>
</dbReference>
<accession>S3C783</accession>
<gene>
    <name evidence="4" type="ORF">F503_07185</name>
</gene>
<sequence>MGRDDASDILDGDTTSRANANSHSEASSSSSATIAVDRLESSSLTSNLDDISDGNLTELEEVDHDAPPTPRFMQDEGAWKNWRWVPYSVRRLVTAANKWSHGPADARPFAIDPFLPVIQHAPLQLLDKLVDRLPALHKTDPARSRTLWRRGLAGAWLGLWLMTFALVMRAGIVAGEMADWGIPGDIGCGNTYWVPGNMCGLDGNDCRPFNGSGFAFRCPASCASYQVLNPRAVGDQEVVYKPLIVGGPGSGENGDLLAYRGDSFICGAAIHAGVISNSAGGCGVVRLVGRQSAFAASKSHGLQSFGFDSTFPLAFTFDEGVGCPGAQDARWPLLAVSLVFSIGLSLFATDPTVFFFSIFTGLFWHVGLASDPPPYSSIPGLLSNLVGKFLPAALAAWVMYDKMGIRRTLTGLTAQVEKTVLWLGACWVGALNNYTFDGIPIQRLTPHDLAQQPGAKAALSIIILVLVVVVGTQVWFFRQEGRLRRYLQLYLLLGGGLIVFLVLPGLSLRIHHYILALLLLPGTSMQTRPALLYQGLLVGLFLNGIARWGWDAVLQTASALQGDAQLGSPLPSLLEPLIRLANATMAEAVEADSDLASLVPPANAGLVASIAAAVNSSSIVFSWDTPPGPRYDGISVLVNDVERFRGYFEDYSTEANPESMSFVWERTADVAAEGLPEYFRFGYMEGSSSDDYTKAGVWTAEGEWVPMKPGPSK</sequence>
<keyword evidence="2" id="KW-0472">Membrane</keyword>
<dbReference type="PANTHER" id="PTHR31331:SF8">
    <property type="entry name" value="LCCL DOMAIN PROTEIN (AFU_ORTHOLOGUE AFUA_5G02970)"/>
    <property type="match status" value="1"/>
</dbReference>
<name>S3C783_OPHP1</name>
<dbReference type="SMART" id="SM00603">
    <property type="entry name" value="LCCL"/>
    <property type="match status" value="1"/>
</dbReference>
<evidence type="ECO:0000256" key="1">
    <source>
        <dbReference type="SAM" id="MobiDB-lite"/>
    </source>
</evidence>
<evidence type="ECO:0000313" key="5">
    <source>
        <dbReference type="Proteomes" id="UP000016923"/>
    </source>
</evidence>
<feature type="transmembrane region" description="Helical" evidence="2">
    <location>
        <begin position="147"/>
        <end position="167"/>
    </location>
</feature>
<evidence type="ECO:0000259" key="3">
    <source>
        <dbReference type="PROSITE" id="PS50820"/>
    </source>
</evidence>
<keyword evidence="2" id="KW-1133">Transmembrane helix</keyword>
<dbReference type="PROSITE" id="PS50820">
    <property type="entry name" value="LCCL"/>
    <property type="match status" value="1"/>
</dbReference>
<dbReference type="InterPro" id="IPR004043">
    <property type="entry name" value="LCCL"/>
</dbReference>